<feature type="region of interest" description="Disordered" evidence="1">
    <location>
        <begin position="278"/>
        <end position="316"/>
    </location>
</feature>
<keyword evidence="4" id="KW-1185">Reference proteome</keyword>
<dbReference type="Proteomes" id="UP001163336">
    <property type="component" value="Chromosome"/>
</dbReference>
<reference evidence="3" key="1">
    <citation type="submission" date="2022-11" db="EMBL/GenBank/DDBJ databases">
        <title>Isolation and characterization of PLA-degrading bacterium Massilia sp. from Antarctic soil.</title>
        <authorList>
            <person name="Sato K."/>
            <person name="Gomez-Fuentes C."/>
            <person name="Ahmad S.A."/>
            <person name="Zulkharnain A."/>
        </authorList>
    </citation>
    <scope>NUCLEOTIDE SEQUENCE</scope>
    <source>
        <strain evidence="3">N-3</strain>
    </source>
</reference>
<proteinExistence type="predicted"/>
<evidence type="ECO:0000313" key="4">
    <source>
        <dbReference type="Proteomes" id="UP001163336"/>
    </source>
</evidence>
<sequence length="328" mass="35570">MDTSKKMAAGITGFASFLWLTLTAAVAANQRRLVFNPCITPECESPRSSGHRTRPVVLRAKDGTRLCGWLLTPLVPGPRPAVMYFGGRSEEVSWVARDAGKLFPGMTVLAMNYRGYGQSHGVPAEIHMIDDGCTLFDWLAELGQVDATRIALVGRSLGSGVAVQVAKQRPVHSVVLITPYDSILAIAKRRFRVMPIEYMLRHRFESIKYAPSLKAPTYILRAFDDDVVPHSHTDQLVGKLATLVGDDTVPGSDHMNIPYLEATQALIASFLTRQFAKPATPPQLPAAEPGASESPKPHIEVGKEVGPKPDVKTLPALPVADTMSAIAK</sequence>
<dbReference type="PANTHER" id="PTHR12277">
    <property type="entry name" value="ALPHA/BETA HYDROLASE DOMAIN-CONTAINING PROTEIN"/>
    <property type="match status" value="1"/>
</dbReference>
<dbReference type="Pfam" id="PF12146">
    <property type="entry name" value="Hydrolase_4"/>
    <property type="match status" value="1"/>
</dbReference>
<name>A0ABM8C3P5_9BURK</name>
<evidence type="ECO:0000313" key="3">
    <source>
        <dbReference type="EMBL" id="BDT57812.1"/>
    </source>
</evidence>
<organism evidence="3 4">
    <name type="scientific">Massilia varians</name>
    <dbReference type="NCBI Taxonomy" id="457921"/>
    <lineage>
        <taxon>Bacteria</taxon>
        <taxon>Pseudomonadati</taxon>
        <taxon>Pseudomonadota</taxon>
        <taxon>Betaproteobacteria</taxon>
        <taxon>Burkholderiales</taxon>
        <taxon>Oxalobacteraceae</taxon>
        <taxon>Telluria group</taxon>
        <taxon>Massilia</taxon>
    </lineage>
</organism>
<feature type="compositionally biased region" description="Basic and acidic residues" evidence="1">
    <location>
        <begin position="295"/>
        <end position="311"/>
    </location>
</feature>
<dbReference type="InterPro" id="IPR022742">
    <property type="entry name" value="Hydrolase_4"/>
</dbReference>
<protein>
    <recommendedName>
        <fullName evidence="2">Serine aminopeptidase S33 domain-containing protein</fullName>
    </recommendedName>
</protein>
<evidence type="ECO:0000259" key="2">
    <source>
        <dbReference type="Pfam" id="PF12146"/>
    </source>
</evidence>
<dbReference type="RefSeq" id="WP_281913149.1">
    <property type="nucleotide sequence ID" value="NZ_AP026966.1"/>
</dbReference>
<dbReference type="Gene3D" id="3.40.50.1820">
    <property type="entry name" value="alpha/beta hydrolase"/>
    <property type="match status" value="1"/>
</dbReference>
<gene>
    <name evidence="3" type="ORF">MasN3_13060</name>
</gene>
<evidence type="ECO:0000256" key="1">
    <source>
        <dbReference type="SAM" id="MobiDB-lite"/>
    </source>
</evidence>
<accession>A0ABM8C3P5</accession>
<dbReference type="EMBL" id="AP026966">
    <property type="protein sequence ID" value="BDT57812.1"/>
    <property type="molecule type" value="Genomic_DNA"/>
</dbReference>
<dbReference type="InterPro" id="IPR029058">
    <property type="entry name" value="AB_hydrolase_fold"/>
</dbReference>
<feature type="domain" description="Serine aminopeptidase S33" evidence="2">
    <location>
        <begin position="78"/>
        <end position="179"/>
    </location>
</feature>
<dbReference type="SUPFAM" id="SSF53474">
    <property type="entry name" value="alpha/beta-Hydrolases"/>
    <property type="match status" value="1"/>
</dbReference>